<dbReference type="AlphaFoldDB" id="A0A7X6QZP3"/>
<evidence type="ECO:0000313" key="9">
    <source>
        <dbReference type="EMBL" id="NKY23317.1"/>
    </source>
</evidence>
<feature type="transmembrane region" description="Helical" evidence="7">
    <location>
        <begin position="289"/>
        <end position="311"/>
    </location>
</feature>
<dbReference type="InterPro" id="IPR050250">
    <property type="entry name" value="Macrolide_Exporter_MacB"/>
</dbReference>
<proteinExistence type="inferred from homology"/>
<gene>
    <name evidence="9" type="ORF">HGA03_11655</name>
</gene>
<feature type="transmembrane region" description="Helical" evidence="7">
    <location>
        <begin position="554"/>
        <end position="582"/>
    </location>
</feature>
<dbReference type="InterPro" id="IPR003838">
    <property type="entry name" value="ABC3_permease_C"/>
</dbReference>
<organism evidence="9 10">
    <name type="scientific">Cellulomonas denverensis</name>
    <dbReference type="NCBI Taxonomy" id="264297"/>
    <lineage>
        <taxon>Bacteria</taxon>
        <taxon>Bacillati</taxon>
        <taxon>Actinomycetota</taxon>
        <taxon>Actinomycetes</taxon>
        <taxon>Micrococcales</taxon>
        <taxon>Cellulomonadaceae</taxon>
        <taxon>Cellulomonas</taxon>
    </lineage>
</organism>
<keyword evidence="3 7" id="KW-0812">Transmembrane</keyword>
<feature type="transmembrane region" description="Helical" evidence="7">
    <location>
        <begin position="510"/>
        <end position="533"/>
    </location>
</feature>
<accession>A0A7X6QZP3</accession>
<comment type="similarity">
    <text evidence="6">Belongs to the ABC-4 integral membrane protein family.</text>
</comment>
<evidence type="ECO:0000256" key="4">
    <source>
        <dbReference type="ARBA" id="ARBA00022989"/>
    </source>
</evidence>
<feature type="transmembrane region" description="Helical" evidence="7">
    <location>
        <begin position="602"/>
        <end position="624"/>
    </location>
</feature>
<dbReference type="GO" id="GO:0005886">
    <property type="term" value="C:plasma membrane"/>
    <property type="evidence" value="ECO:0007669"/>
    <property type="project" value="UniProtKB-SubCell"/>
</dbReference>
<evidence type="ECO:0000256" key="6">
    <source>
        <dbReference type="ARBA" id="ARBA00038076"/>
    </source>
</evidence>
<sequence length="630" mass="63915">MTGLGRPLFRAHARANLVLAVLIAVATALMAGSFTVLIAAGTDRYLPGVPVPADDMLSEGAMSVLGWTLALTLFTATSLVSSMTAFTIDARLPEIARLRLTGATGRQVSRSIVTEVMGIGLLGSLAGCLLGWPAGAVINALLVRTEFAPAGLDVTPLPWSPAVVLGLGLVITFFGARPAARRAGRTDPLVAVTDVVPARRAMTATRWVVAVLGAGGLAALSTVRVTSTDDVFGFSLLTSLVSVTTLACLAPVLVPTVTRLLGAPLARWWPGPGLLAVEHTRYAVRRTAALALPVLLITALSGGLLTIVGTANGTPGTDSRADLVVLSAGAPLPADIAAGEGIAAVTELSVLAVTAVLDQTDPDDAPEEETWYLGAIDVAAAADQDLVTTTQRAGDGDAAAYPVASTDPGVLPLGATLAVVTPQDTPVVLTVTSVVDADPVLPAELLIDPDLVGAWATQVDTASVITLTGTADGDAVRDRLAAATAPAEVLTGTALAERQAAAADRQSRNAVIAILGGGIAMAACSIVLGGLSGAADRRREFGGLIRSGATDRQIVGSAVVETVLVLVVAALLAVADVAWVTWRLDVLLSWAEAPRVAVGTMAMALGAAAVLAVAATAGGTVWQLRRLSRQ</sequence>
<evidence type="ECO:0000256" key="7">
    <source>
        <dbReference type="SAM" id="Phobius"/>
    </source>
</evidence>
<feature type="transmembrane region" description="Helical" evidence="7">
    <location>
        <begin position="116"/>
        <end position="138"/>
    </location>
</feature>
<keyword evidence="4 7" id="KW-1133">Transmembrane helix</keyword>
<comment type="subcellular location">
    <subcellularLocation>
        <location evidence="1">Cell membrane</location>
        <topology evidence="1">Multi-pass membrane protein</topology>
    </subcellularLocation>
</comment>
<evidence type="ECO:0000313" key="10">
    <source>
        <dbReference type="Proteomes" id="UP000581206"/>
    </source>
</evidence>
<evidence type="ECO:0000256" key="2">
    <source>
        <dbReference type="ARBA" id="ARBA00022475"/>
    </source>
</evidence>
<evidence type="ECO:0000256" key="3">
    <source>
        <dbReference type="ARBA" id="ARBA00022692"/>
    </source>
</evidence>
<keyword evidence="2" id="KW-1003">Cell membrane</keyword>
<dbReference type="PANTHER" id="PTHR30572:SF4">
    <property type="entry name" value="ABC TRANSPORTER PERMEASE YTRF"/>
    <property type="match status" value="1"/>
</dbReference>
<dbReference type="GO" id="GO:0022857">
    <property type="term" value="F:transmembrane transporter activity"/>
    <property type="evidence" value="ECO:0007669"/>
    <property type="project" value="TreeGrafter"/>
</dbReference>
<protein>
    <submittedName>
        <fullName evidence="9">FtsX-like permease family protein</fullName>
    </submittedName>
</protein>
<feature type="transmembrane region" description="Helical" evidence="7">
    <location>
        <begin position="207"/>
        <end position="225"/>
    </location>
</feature>
<feature type="domain" description="ABC3 transporter permease C-terminal" evidence="8">
    <location>
        <begin position="69"/>
        <end position="188"/>
    </location>
</feature>
<dbReference type="RefSeq" id="WP_168630448.1">
    <property type="nucleotide sequence ID" value="NZ_BONL01000002.1"/>
</dbReference>
<keyword evidence="5 7" id="KW-0472">Membrane</keyword>
<reference evidence="9 10" key="1">
    <citation type="submission" date="2020-04" db="EMBL/GenBank/DDBJ databases">
        <title>MicrobeNet Type strains.</title>
        <authorList>
            <person name="Nicholson A.C."/>
        </authorList>
    </citation>
    <scope>NUCLEOTIDE SEQUENCE [LARGE SCALE GENOMIC DNA]</scope>
    <source>
        <strain evidence="9 10">ATCC BAA-788</strain>
    </source>
</reference>
<feature type="transmembrane region" description="Helical" evidence="7">
    <location>
        <begin position="231"/>
        <end position="254"/>
    </location>
</feature>
<name>A0A7X6QZP3_9CELL</name>
<feature type="transmembrane region" description="Helical" evidence="7">
    <location>
        <begin position="158"/>
        <end position="176"/>
    </location>
</feature>
<feature type="domain" description="ABC3 transporter permease C-terminal" evidence="8">
    <location>
        <begin position="514"/>
        <end position="628"/>
    </location>
</feature>
<evidence type="ECO:0000259" key="8">
    <source>
        <dbReference type="Pfam" id="PF02687"/>
    </source>
</evidence>
<dbReference type="EMBL" id="JAAXOX010000005">
    <property type="protein sequence ID" value="NKY23317.1"/>
    <property type="molecule type" value="Genomic_DNA"/>
</dbReference>
<comment type="caution">
    <text evidence="9">The sequence shown here is derived from an EMBL/GenBank/DDBJ whole genome shotgun (WGS) entry which is preliminary data.</text>
</comment>
<feature type="transmembrane region" description="Helical" evidence="7">
    <location>
        <begin position="64"/>
        <end position="88"/>
    </location>
</feature>
<dbReference type="Proteomes" id="UP000581206">
    <property type="component" value="Unassembled WGS sequence"/>
</dbReference>
<keyword evidence="10" id="KW-1185">Reference proteome</keyword>
<dbReference type="Pfam" id="PF02687">
    <property type="entry name" value="FtsX"/>
    <property type="match status" value="2"/>
</dbReference>
<evidence type="ECO:0000256" key="5">
    <source>
        <dbReference type="ARBA" id="ARBA00023136"/>
    </source>
</evidence>
<dbReference type="PANTHER" id="PTHR30572">
    <property type="entry name" value="MEMBRANE COMPONENT OF TRANSPORTER-RELATED"/>
    <property type="match status" value="1"/>
</dbReference>
<evidence type="ECO:0000256" key="1">
    <source>
        <dbReference type="ARBA" id="ARBA00004651"/>
    </source>
</evidence>